<accession>A0A450VPL8</accession>
<evidence type="ECO:0000259" key="1">
    <source>
        <dbReference type="Pfam" id="PF05860"/>
    </source>
</evidence>
<dbReference type="InterPro" id="IPR011050">
    <property type="entry name" value="Pectin_lyase_fold/virulence"/>
</dbReference>
<dbReference type="Pfam" id="PF13018">
    <property type="entry name" value="ESPR"/>
    <property type="match status" value="1"/>
</dbReference>
<dbReference type="Gene3D" id="2.160.20.10">
    <property type="entry name" value="Single-stranded right-handed beta-helix, Pectin lyase-like"/>
    <property type="match status" value="1"/>
</dbReference>
<feature type="domain" description="Filamentous haemagglutinin FhaB/tRNA nuclease CdiA-like TPS" evidence="1">
    <location>
        <begin position="69"/>
        <end position="130"/>
    </location>
</feature>
<evidence type="ECO:0000313" key="3">
    <source>
        <dbReference type="EMBL" id="VFK06731.1"/>
    </source>
</evidence>
<proteinExistence type="predicted"/>
<dbReference type="EMBL" id="CAADFK010000002">
    <property type="protein sequence ID" value="VFK06731.1"/>
    <property type="molecule type" value="Genomic_DNA"/>
</dbReference>
<dbReference type="AlphaFoldDB" id="A0A450VPL8"/>
<dbReference type="InterPro" id="IPR024973">
    <property type="entry name" value="ESPR"/>
</dbReference>
<protein>
    <submittedName>
        <fullName evidence="3">Extended Signal Peptide of Type V secretion system</fullName>
    </submittedName>
</protein>
<dbReference type="SUPFAM" id="SSF51126">
    <property type="entry name" value="Pectin lyase-like"/>
    <property type="match status" value="1"/>
</dbReference>
<reference evidence="3" key="1">
    <citation type="submission" date="2019-02" db="EMBL/GenBank/DDBJ databases">
        <authorList>
            <person name="Gruber-Vodicka R. H."/>
            <person name="Seah K. B. B."/>
        </authorList>
    </citation>
    <scope>NUCLEOTIDE SEQUENCE</scope>
    <source>
        <strain evidence="3">BECK_S313</strain>
    </source>
</reference>
<dbReference type="Pfam" id="PF05860">
    <property type="entry name" value="TPS"/>
    <property type="match status" value="1"/>
</dbReference>
<organism evidence="3">
    <name type="scientific">Candidatus Kentrum sp. LPFa</name>
    <dbReference type="NCBI Taxonomy" id="2126335"/>
    <lineage>
        <taxon>Bacteria</taxon>
        <taxon>Pseudomonadati</taxon>
        <taxon>Pseudomonadota</taxon>
        <taxon>Gammaproteobacteria</taxon>
        <taxon>Candidatus Kentrum</taxon>
    </lineage>
</organism>
<evidence type="ECO:0000259" key="2">
    <source>
        <dbReference type="Pfam" id="PF13018"/>
    </source>
</evidence>
<dbReference type="InterPro" id="IPR012334">
    <property type="entry name" value="Pectin_lyas_fold"/>
</dbReference>
<dbReference type="InterPro" id="IPR008638">
    <property type="entry name" value="FhaB/CdiA-like_TPS"/>
</dbReference>
<gene>
    <name evidence="3" type="ORF">BECKLPF1236B_GA0070989_100218</name>
</gene>
<sequence length="145" mass="15256">MNKDCYRLIFNKARGLIMAVAEIVRSRSKSPGDALAKSAGTGATTTLSASSFAMRLSLVGILLPATSWAQIVADPSAPGNQHPTVLAAPNGVPLVNIQTPSGAGVSRNTYKQFDVQQQGAILNNSRINAKTQLGGWVQGNPWLAR</sequence>
<feature type="domain" description="ESPR" evidence="2">
    <location>
        <begin position="1"/>
        <end position="47"/>
    </location>
</feature>
<name>A0A450VPL8_9GAMM</name>